<organism evidence="2 3">
    <name type="scientific">Candidatus Pantoea varia</name>
    <dbReference type="NCBI Taxonomy" id="1881036"/>
    <lineage>
        <taxon>Bacteria</taxon>
        <taxon>Pseudomonadati</taxon>
        <taxon>Pseudomonadota</taxon>
        <taxon>Gammaproteobacteria</taxon>
        <taxon>Enterobacterales</taxon>
        <taxon>Erwiniaceae</taxon>
        <taxon>Pantoea</taxon>
    </lineage>
</organism>
<dbReference type="EMBL" id="FOVG01000002">
    <property type="protein sequence ID" value="SFN84431.1"/>
    <property type="molecule type" value="Genomic_DNA"/>
</dbReference>
<evidence type="ECO:0000313" key="2">
    <source>
        <dbReference type="EMBL" id="SFN84431.1"/>
    </source>
</evidence>
<reference evidence="3" key="1">
    <citation type="submission" date="2016-10" db="EMBL/GenBank/DDBJ databases">
        <authorList>
            <person name="Varghese N."/>
            <person name="Submissions S."/>
        </authorList>
    </citation>
    <scope>NUCLEOTIDE SEQUENCE [LARGE SCALE GENOMIC DNA]</scope>
    <source>
        <strain evidence="3">OV426</strain>
    </source>
</reference>
<protein>
    <submittedName>
        <fullName evidence="2">Uncharacterized protein</fullName>
    </submittedName>
</protein>
<evidence type="ECO:0000256" key="1">
    <source>
        <dbReference type="SAM" id="MobiDB-lite"/>
    </source>
</evidence>
<feature type="region of interest" description="Disordered" evidence="1">
    <location>
        <begin position="1"/>
        <end position="20"/>
    </location>
</feature>
<proteinExistence type="predicted"/>
<sequence length="59" mass="6622">MPDISAVNSMSAQEAKIRHQREYQERVEAVRNGQAPGRVLERRPQGIVPAKSGRSLAFF</sequence>
<evidence type="ECO:0000313" key="3">
    <source>
        <dbReference type="Proteomes" id="UP000198968"/>
    </source>
</evidence>
<dbReference type="Proteomes" id="UP000198968">
    <property type="component" value="Unassembled WGS sequence"/>
</dbReference>
<accession>A0A1I5CCR0</accession>
<feature type="compositionally biased region" description="Polar residues" evidence="1">
    <location>
        <begin position="1"/>
        <end position="12"/>
    </location>
</feature>
<name>A0A1I5CCR0_9GAMM</name>
<dbReference type="AlphaFoldDB" id="A0A1I5CCR0"/>
<gene>
    <name evidence="2" type="ORF">SAMN05428971_2287</name>
</gene>
<keyword evidence="3" id="KW-1185">Reference proteome</keyword>